<dbReference type="SUPFAM" id="SSF53271">
    <property type="entry name" value="PRTase-like"/>
    <property type="match status" value="1"/>
</dbReference>
<protein>
    <submittedName>
        <fullName evidence="3">Phosphoribosyltransferase</fullName>
    </submittedName>
</protein>
<dbReference type="Pfam" id="PF00156">
    <property type="entry name" value="Pribosyltran"/>
    <property type="match status" value="1"/>
</dbReference>
<evidence type="ECO:0000313" key="3">
    <source>
        <dbReference type="EMBL" id="KAB8177802.1"/>
    </source>
</evidence>
<dbReference type="EMBL" id="VDMA02000029">
    <property type="protein sequence ID" value="KAB8177802.1"/>
    <property type="molecule type" value="Genomic_DNA"/>
</dbReference>
<evidence type="ECO:0000313" key="4">
    <source>
        <dbReference type="Proteomes" id="UP000313066"/>
    </source>
</evidence>
<keyword evidence="3" id="KW-0328">Glycosyltransferase</keyword>
<dbReference type="GO" id="GO:0016757">
    <property type="term" value="F:glycosyltransferase activity"/>
    <property type="evidence" value="ECO:0007669"/>
    <property type="project" value="UniProtKB-KW"/>
</dbReference>
<name>A0A5N6BBL9_9ACTN</name>
<reference evidence="3 4" key="1">
    <citation type="submission" date="2019-10" db="EMBL/GenBank/DDBJ databases">
        <title>Nonomuraea sp. nov., isolated from Phyllanthus amarus.</title>
        <authorList>
            <person name="Klykleung N."/>
            <person name="Tanasupawat S."/>
        </authorList>
    </citation>
    <scope>NUCLEOTIDE SEQUENCE [LARGE SCALE GENOMIC DNA]</scope>
    <source>
        <strain evidence="3 4">CR1-09</strain>
    </source>
</reference>
<proteinExistence type="predicted"/>
<dbReference type="CDD" id="cd06223">
    <property type="entry name" value="PRTases_typeI"/>
    <property type="match status" value="1"/>
</dbReference>
<evidence type="ECO:0000256" key="1">
    <source>
        <dbReference type="SAM" id="MobiDB-lite"/>
    </source>
</evidence>
<gene>
    <name evidence="3" type="ORF">FH610_037430</name>
</gene>
<accession>A0A5N6BBL9</accession>
<keyword evidence="4" id="KW-1185">Reference proteome</keyword>
<keyword evidence="3" id="KW-0808">Transferase</keyword>
<comment type="caution">
    <text evidence="3">The sequence shown here is derived from an EMBL/GenBank/DDBJ whole genome shotgun (WGS) entry which is preliminary data.</text>
</comment>
<evidence type="ECO:0000259" key="2">
    <source>
        <dbReference type="Pfam" id="PF00156"/>
    </source>
</evidence>
<dbReference type="Gene3D" id="3.30.1310.20">
    <property type="entry name" value="PRTase-like"/>
    <property type="match status" value="1"/>
</dbReference>
<dbReference type="Gene3D" id="3.40.50.2020">
    <property type="match status" value="1"/>
</dbReference>
<feature type="compositionally biased region" description="Basic residues" evidence="1">
    <location>
        <begin position="12"/>
        <end position="21"/>
    </location>
</feature>
<dbReference type="InterPro" id="IPR000836">
    <property type="entry name" value="PRTase_dom"/>
</dbReference>
<sequence>MGHAPSLPRALRPYRGRRRGPTVKDRVKGRVTAVFVDRRDAGLRLGERLRGLQGAEDAVVLGLPRGGVPVAFQVARALGAPLDVIVVRKLGVPYQPELGFGAIGEGGVRVVNPDVVRLANITHAEMAEVERRERAELERRARRFRAGREPVDLAGRTAIVVDDGIATGGTARAACQVARAHGASRVVLAVPVGAPETIASLRRDADEIVCLDTPDHFYAIGAWYDDFTQTSDEDVVECLRLAAE</sequence>
<feature type="domain" description="Phosphoribosyltransferase" evidence="2">
    <location>
        <begin position="54"/>
        <end position="219"/>
    </location>
</feature>
<dbReference type="AlphaFoldDB" id="A0A5N6BBL9"/>
<organism evidence="3 4">
    <name type="scientific">Microbispora catharanthi</name>
    <dbReference type="NCBI Taxonomy" id="1712871"/>
    <lineage>
        <taxon>Bacteria</taxon>
        <taxon>Bacillati</taxon>
        <taxon>Actinomycetota</taxon>
        <taxon>Actinomycetes</taxon>
        <taxon>Streptosporangiales</taxon>
        <taxon>Streptosporangiaceae</taxon>
        <taxon>Microbispora</taxon>
    </lineage>
</organism>
<dbReference type="Proteomes" id="UP000313066">
    <property type="component" value="Unassembled WGS sequence"/>
</dbReference>
<feature type="region of interest" description="Disordered" evidence="1">
    <location>
        <begin position="1"/>
        <end position="23"/>
    </location>
</feature>
<dbReference type="InterPro" id="IPR029057">
    <property type="entry name" value="PRTase-like"/>
</dbReference>